<dbReference type="PANTHER" id="PTHR43133">
    <property type="entry name" value="RNA POLYMERASE ECF-TYPE SIGMA FACTO"/>
    <property type="match status" value="1"/>
</dbReference>
<dbReference type="InterPro" id="IPR013324">
    <property type="entry name" value="RNA_pol_sigma_r3/r4-like"/>
</dbReference>
<evidence type="ECO:0000256" key="5">
    <source>
        <dbReference type="ARBA" id="ARBA00023163"/>
    </source>
</evidence>
<evidence type="ECO:0000313" key="9">
    <source>
        <dbReference type="Proteomes" id="UP000077748"/>
    </source>
</evidence>
<feature type="domain" description="RNA polymerase sigma-70 region 4" evidence="7">
    <location>
        <begin position="115"/>
        <end position="162"/>
    </location>
</feature>
<keyword evidence="4" id="KW-0238">DNA-binding</keyword>
<proteinExistence type="inferred from homology"/>
<feature type="domain" description="RNA polymerase sigma-70 region 2" evidence="6">
    <location>
        <begin position="14"/>
        <end position="79"/>
    </location>
</feature>
<dbReference type="NCBIfam" id="NF008889">
    <property type="entry name" value="PRK11924.1-1"/>
    <property type="match status" value="1"/>
</dbReference>
<dbReference type="InterPro" id="IPR039425">
    <property type="entry name" value="RNA_pol_sigma-70-like"/>
</dbReference>
<dbReference type="Pfam" id="PF04542">
    <property type="entry name" value="Sigma70_r2"/>
    <property type="match status" value="1"/>
</dbReference>
<dbReference type="NCBIfam" id="NF009177">
    <property type="entry name" value="PRK12525.1"/>
    <property type="match status" value="1"/>
</dbReference>
<evidence type="ECO:0000256" key="3">
    <source>
        <dbReference type="ARBA" id="ARBA00023082"/>
    </source>
</evidence>
<dbReference type="InterPro" id="IPR014284">
    <property type="entry name" value="RNA_pol_sigma-70_dom"/>
</dbReference>
<dbReference type="RefSeq" id="WP_064583481.1">
    <property type="nucleotide sequence ID" value="NZ_BDGS01000001.1"/>
</dbReference>
<dbReference type="EMBL" id="CP015878">
    <property type="protein sequence ID" value="ANI15767.1"/>
    <property type="molecule type" value="Genomic_DNA"/>
</dbReference>
<evidence type="ECO:0000259" key="7">
    <source>
        <dbReference type="Pfam" id="PF04545"/>
    </source>
</evidence>
<organism evidence="8 9">
    <name type="scientific">Pseudomonas citronellolis</name>
    <dbReference type="NCBI Taxonomy" id="53408"/>
    <lineage>
        <taxon>Bacteria</taxon>
        <taxon>Pseudomonadati</taxon>
        <taxon>Pseudomonadota</taxon>
        <taxon>Gammaproteobacteria</taxon>
        <taxon>Pseudomonadales</taxon>
        <taxon>Pseudomonadaceae</taxon>
        <taxon>Pseudomonas</taxon>
    </lineage>
</organism>
<dbReference type="NCBIfam" id="TIGR02937">
    <property type="entry name" value="sigma70-ECF"/>
    <property type="match status" value="1"/>
</dbReference>
<name>A0A1A9KDT9_9PSED</name>
<evidence type="ECO:0000256" key="4">
    <source>
        <dbReference type="ARBA" id="ARBA00023125"/>
    </source>
</evidence>
<evidence type="ECO:0000256" key="2">
    <source>
        <dbReference type="ARBA" id="ARBA00023015"/>
    </source>
</evidence>
<gene>
    <name evidence="8" type="ORF">A9C11_18090</name>
</gene>
<dbReference type="InterPro" id="IPR013325">
    <property type="entry name" value="RNA_pol_sigma_r2"/>
</dbReference>
<sequence>MDHEALKHKVFGQLFQQNYAWLCARLSYRTGCAHSAQDIASETFLRVWSHTDPSAIREPRALLTTIAQRLMYEGWRRRELENAYLQVLAETPEQTHPSPQEQWILVESLLAIDRLLDGLSTQAKAVFVYSQIDGLTYTQIGQRLNLSLGRVHQLMTEALRCCYQELAG</sequence>
<dbReference type="AlphaFoldDB" id="A0A1A9KDT9"/>
<evidence type="ECO:0000259" key="6">
    <source>
        <dbReference type="Pfam" id="PF04542"/>
    </source>
</evidence>
<dbReference type="GO" id="GO:0016987">
    <property type="term" value="F:sigma factor activity"/>
    <property type="evidence" value="ECO:0007669"/>
    <property type="project" value="UniProtKB-KW"/>
</dbReference>
<dbReference type="GO" id="GO:0006352">
    <property type="term" value="P:DNA-templated transcription initiation"/>
    <property type="evidence" value="ECO:0007669"/>
    <property type="project" value="InterPro"/>
</dbReference>
<dbReference type="Proteomes" id="UP000077748">
    <property type="component" value="Chromosome"/>
</dbReference>
<dbReference type="GO" id="GO:0003677">
    <property type="term" value="F:DNA binding"/>
    <property type="evidence" value="ECO:0007669"/>
    <property type="project" value="UniProtKB-KW"/>
</dbReference>
<keyword evidence="3" id="KW-0731">Sigma factor</keyword>
<dbReference type="InterPro" id="IPR007630">
    <property type="entry name" value="RNA_pol_sigma70_r4"/>
</dbReference>
<dbReference type="Gene3D" id="1.10.10.10">
    <property type="entry name" value="Winged helix-like DNA-binding domain superfamily/Winged helix DNA-binding domain"/>
    <property type="match status" value="1"/>
</dbReference>
<evidence type="ECO:0000313" key="8">
    <source>
        <dbReference type="EMBL" id="ANI15767.1"/>
    </source>
</evidence>
<accession>A0A1A9KDT9</accession>
<dbReference type="SUPFAM" id="SSF88946">
    <property type="entry name" value="Sigma2 domain of RNA polymerase sigma factors"/>
    <property type="match status" value="1"/>
</dbReference>
<dbReference type="InterPro" id="IPR036388">
    <property type="entry name" value="WH-like_DNA-bd_sf"/>
</dbReference>
<dbReference type="FunFam" id="1.10.10.10:FF:000427">
    <property type="entry name" value="RNA polymerase sigma factor"/>
    <property type="match status" value="1"/>
</dbReference>
<dbReference type="PANTHER" id="PTHR43133:SF63">
    <property type="entry name" value="RNA POLYMERASE SIGMA FACTOR FECI-RELATED"/>
    <property type="match status" value="1"/>
</dbReference>
<dbReference type="SUPFAM" id="SSF88659">
    <property type="entry name" value="Sigma3 and sigma4 domains of RNA polymerase sigma factors"/>
    <property type="match status" value="1"/>
</dbReference>
<reference evidence="8 9" key="1">
    <citation type="submission" date="2016-05" db="EMBL/GenBank/DDBJ databases">
        <title>Genome Sequence of Pseudomonas citronellolis Strain SJTE-3, an Estrogens and Persistent Organic Pollutants degradation strain.</title>
        <authorList>
            <person name="Liang R."/>
        </authorList>
    </citation>
    <scope>NUCLEOTIDE SEQUENCE [LARGE SCALE GENOMIC DNA]</scope>
    <source>
        <strain evidence="8 9">SJTE-3</strain>
    </source>
</reference>
<dbReference type="Pfam" id="PF04545">
    <property type="entry name" value="Sigma70_r4"/>
    <property type="match status" value="1"/>
</dbReference>
<dbReference type="Gene3D" id="1.10.1740.10">
    <property type="match status" value="1"/>
</dbReference>
<keyword evidence="5" id="KW-0804">Transcription</keyword>
<comment type="similarity">
    <text evidence="1">Belongs to the sigma-70 factor family. ECF subfamily.</text>
</comment>
<evidence type="ECO:0000256" key="1">
    <source>
        <dbReference type="ARBA" id="ARBA00010641"/>
    </source>
</evidence>
<protein>
    <submittedName>
        <fullName evidence="8">RNA polymerase subunit sigma</fullName>
    </submittedName>
</protein>
<dbReference type="InterPro" id="IPR007627">
    <property type="entry name" value="RNA_pol_sigma70_r2"/>
</dbReference>
<keyword evidence="2" id="KW-0805">Transcription regulation</keyword>